<dbReference type="AlphaFoldDB" id="A0ABD2A5J8"/>
<gene>
    <name evidence="1" type="ORF">V1478_013574</name>
</gene>
<keyword evidence="2" id="KW-1185">Reference proteome</keyword>
<evidence type="ECO:0000313" key="1">
    <source>
        <dbReference type="EMBL" id="KAL2715898.1"/>
    </source>
</evidence>
<dbReference type="EMBL" id="JAUDFV010000154">
    <property type="protein sequence ID" value="KAL2715898.1"/>
    <property type="molecule type" value="Genomic_DNA"/>
</dbReference>
<reference evidence="1 2" key="1">
    <citation type="journal article" date="2024" name="Ann. Entomol. Soc. Am.">
        <title>Genomic analyses of the southern and eastern yellowjacket wasps (Hymenoptera: Vespidae) reveal evolutionary signatures of social life.</title>
        <authorList>
            <person name="Catto M.A."/>
            <person name="Caine P.B."/>
            <person name="Orr S.E."/>
            <person name="Hunt B.G."/>
            <person name="Goodisman M.A.D."/>
        </authorList>
    </citation>
    <scope>NUCLEOTIDE SEQUENCE [LARGE SCALE GENOMIC DNA]</scope>
    <source>
        <strain evidence="1">233</strain>
        <tissue evidence="1">Head and thorax</tissue>
    </source>
</reference>
<organism evidence="1 2">
    <name type="scientific">Vespula squamosa</name>
    <name type="common">Southern yellow jacket</name>
    <name type="synonym">Wasp</name>
    <dbReference type="NCBI Taxonomy" id="30214"/>
    <lineage>
        <taxon>Eukaryota</taxon>
        <taxon>Metazoa</taxon>
        <taxon>Ecdysozoa</taxon>
        <taxon>Arthropoda</taxon>
        <taxon>Hexapoda</taxon>
        <taxon>Insecta</taxon>
        <taxon>Pterygota</taxon>
        <taxon>Neoptera</taxon>
        <taxon>Endopterygota</taxon>
        <taxon>Hymenoptera</taxon>
        <taxon>Apocrita</taxon>
        <taxon>Aculeata</taxon>
        <taxon>Vespoidea</taxon>
        <taxon>Vespidae</taxon>
        <taxon>Vespinae</taxon>
        <taxon>Vespula</taxon>
    </lineage>
</organism>
<accession>A0ABD2A5J8</accession>
<protein>
    <submittedName>
        <fullName evidence="1">Uncharacterized protein</fullName>
    </submittedName>
</protein>
<sequence length="113" mass="13632">MKKYVEELKENFINGKDWITDEDCRPEILLYNFVIIPCYYLRFGGRFPETNNTDELKDNLLIAKIVSPITTFIIQKFQKEPAKLTTFRNWMHYFLASSWMDPMSRMMLEYTKL</sequence>
<name>A0ABD2A5J8_VESSQ</name>
<comment type="caution">
    <text evidence="1">The sequence shown here is derived from an EMBL/GenBank/DDBJ whole genome shotgun (WGS) entry which is preliminary data.</text>
</comment>
<evidence type="ECO:0000313" key="2">
    <source>
        <dbReference type="Proteomes" id="UP001607302"/>
    </source>
</evidence>
<proteinExistence type="predicted"/>
<dbReference type="Proteomes" id="UP001607302">
    <property type="component" value="Unassembled WGS sequence"/>
</dbReference>